<name>A0A9W8IE18_9FUNG</name>
<protein>
    <submittedName>
        <fullName evidence="2">Uncharacterized protein</fullName>
    </submittedName>
</protein>
<dbReference type="AlphaFoldDB" id="A0A9W8IE18"/>
<accession>A0A9W8IE18</accession>
<evidence type="ECO:0000313" key="2">
    <source>
        <dbReference type="EMBL" id="KAJ2850128.1"/>
    </source>
</evidence>
<gene>
    <name evidence="2" type="ORF">IWW36_002127</name>
</gene>
<feature type="compositionally biased region" description="Basic residues" evidence="1">
    <location>
        <begin position="550"/>
        <end position="560"/>
    </location>
</feature>
<feature type="region of interest" description="Disordered" evidence="1">
    <location>
        <begin position="270"/>
        <end position="294"/>
    </location>
</feature>
<dbReference type="OrthoDB" id="5598612at2759"/>
<comment type="caution">
    <text evidence="2">The sequence shown here is derived from an EMBL/GenBank/DDBJ whole genome shotgun (WGS) entry which is preliminary data.</text>
</comment>
<proteinExistence type="predicted"/>
<dbReference type="EMBL" id="JANBUW010000043">
    <property type="protein sequence ID" value="KAJ2850128.1"/>
    <property type="molecule type" value="Genomic_DNA"/>
</dbReference>
<feature type="region of interest" description="Disordered" evidence="1">
    <location>
        <begin position="1"/>
        <end position="196"/>
    </location>
</feature>
<feature type="region of interest" description="Disordered" evidence="1">
    <location>
        <begin position="537"/>
        <end position="648"/>
    </location>
</feature>
<dbReference type="Proteomes" id="UP001139887">
    <property type="component" value="Unassembled WGS sequence"/>
</dbReference>
<evidence type="ECO:0000313" key="3">
    <source>
        <dbReference type="Proteomes" id="UP001139887"/>
    </source>
</evidence>
<sequence length="648" mass="70694">MAQQPQPGGAPYTNNYSFHGMHNIQPTNDPMPAISSEPEMNGPVQAGRPPPNDYMETASVASETTMYPPGNGYRDSYYVPDGYPQQGHAPPQGGPSEYANPNRAQGYPHAPTPWPHQNQPHHGYGHAGPMGARPPPTETNEYDAYSQYQHTDAPPQQHGQPYGRPPPNQHRRSRPNSDGYRTGDESESSASENRPSTFLSSLKEGLKNIELMELVPIAGLIGAGAYQYLKGKEAKNGTSARETQWMQYLNNMLFAQNAFNMFNHGKQSHGYGGGRYNQHGSHGGFNSHGKQSSGGSGGFPWAKILGAVATTAMARPGFGGGYGGHGGYGSHSGYGGHGGYGQGPFGYGGRPSHGYSQFGRPSGFMGGGGGGGGGDIATKMLGKIMSSLFKGGRKQGRTRDLEFDGNDDVLSSFDDSEAVQKVVAEHYYRHVYHKNMDLRQASAQTLGGAAAIKALRSERRMVHQLRHSDLMVPPDLHHDQMVMGLALSEVSDLLERKSQLGPLNPEDDMEYVGQIALATIIKIKIDEENNYNEYDTRAQSTGAAAYQSSSRRHRHHHGSGGRHDGHGYQRSYDSQHRPSQSTRKDKYNYDHALSQDPYAHNHPGHHQHQQQQSGSNSKHRNTIAGSSSDRRRTKSTTNVRSKVDPYAH</sequence>
<reference evidence="2" key="1">
    <citation type="submission" date="2022-07" db="EMBL/GenBank/DDBJ databases">
        <title>Phylogenomic reconstructions and comparative analyses of Kickxellomycotina fungi.</title>
        <authorList>
            <person name="Reynolds N.K."/>
            <person name="Stajich J.E."/>
            <person name="Barry K."/>
            <person name="Grigoriev I.V."/>
            <person name="Crous P."/>
            <person name="Smith M.E."/>
        </authorList>
    </citation>
    <scope>NUCLEOTIDE SEQUENCE</scope>
    <source>
        <strain evidence="2">NRRL 1566</strain>
    </source>
</reference>
<evidence type="ECO:0000256" key="1">
    <source>
        <dbReference type="SAM" id="MobiDB-lite"/>
    </source>
</evidence>
<keyword evidence="3" id="KW-1185">Reference proteome</keyword>
<organism evidence="2 3">
    <name type="scientific">Coemansia brasiliensis</name>
    <dbReference type="NCBI Taxonomy" id="2650707"/>
    <lineage>
        <taxon>Eukaryota</taxon>
        <taxon>Fungi</taxon>
        <taxon>Fungi incertae sedis</taxon>
        <taxon>Zoopagomycota</taxon>
        <taxon>Kickxellomycotina</taxon>
        <taxon>Kickxellomycetes</taxon>
        <taxon>Kickxellales</taxon>
        <taxon>Kickxellaceae</taxon>
        <taxon>Coemansia</taxon>
    </lineage>
</organism>
<feature type="compositionally biased region" description="Low complexity" evidence="1">
    <location>
        <begin position="82"/>
        <end position="95"/>
    </location>
</feature>
<feature type="compositionally biased region" description="Polar residues" evidence="1">
    <location>
        <begin position="1"/>
        <end position="17"/>
    </location>
</feature>